<comment type="caution">
    <text evidence="2">The sequence shown here is derived from an EMBL/GenBank/DDBJ whole genome shotgun (WGS) entry which is preliminary data.</text>
</comment>
<evidence type="ECO:0000313" key="2">
    <source>
        <dbReference type="EMBL" id="PKI39625.1"/>
    </source>
</evidence>
<reference evidence="2 3" key="1">
    <citation type="submission" date="2017-11" db="EMBL/GenBank/DDBJ databases">
        <title>De-novo sequencing of pomegranate (Punica granatum L.) genome.</title>
        <authorList>
            <person name="Akparov Z."/>
            <person name="Amiraslanov A."/>
            <person name="Hajiyeva S."/>
            <person name="Abbasov M."/>
            <person name="Kaur K."/>
            <person name="Hamwieh A."/>
            <person name="Solovyev V."/>
            <person name="Salamov A."/>
            <person name="Braich B."/>
            <person name="Kosarev P."/>
            <person name="Mahmoud A."/>
            <person name="Hajiyev E."/>
            <person name="Babayeva S."/>
            <person name="Izzatullayeva V."/>
            <person name="Mammadov A."/>
            <person name="Mammadov A."/>
            <person name="Sharifova S."/>
            <person name="Ojaghi J."/>
            <person name="Eynullazada K."/>
            <person name="Bayramov B."/>
            <person name="Abdulazimova A."/>
            <person name="Shahmuradov I."/>
        </authorList>
    </citation>
    <scope>NUCLEOTIDE SEQUENCE [LARGE SCALE GENOMIC DNA]</scope>
    <source>
        <strain evidence="3">cv. AG2017</strain>
        <tissue evidence="2">Leaf</tissue>
    </source>
</reference>
<dbReference type="STRING" id="22663.A0A2I0I6K8"/>
<dbReference type="PANTHER" id="PTHR31973:SF187">
    <property type="entry name" value="MUTATOR TRANSPOSASE MUDRA PROTEIN"/>
    <property type="match status" value="1"/>
</dbReference>
<dbReference type="InterPro" id="IPR018289">
    <property type="entry name" value="MULE_transposase_dom"/>
</dbReference>
<feature type="domain" description="MULE transposase" evidence="1">
    <location>
        <begin position="244"/>
        <end position="293"/>
    </location>
</feature>
<dbReference type="PANTHER" id="PTHR31973">
    <property type="entry name" value="POLYPROTEIN, PUTATIVE-RELATED"/>
    <property type="match status" value="1"/>
</dbReference>
<evidence type="ECO:0000313" key="3">
    <source>
        <dbReference type="Proteomes" id="UP000233551"/>
    </source>
</evidence>
<organism evidence="2 3">
    <name type="scientific">Punica granatum</name>
    <name type="common">Pomegranate</name>
    <dbReference type="NCBI Taxonomy" id="22663"/>
    <lineage>
        <taxon>Eukaryota</taxon>
        <taxon>Viridiplantae</taxon>
        <taxon>Streptophyta</taxon>
        <taxon>Embryophyta</taxon>
        <taxon>Tracheophyta</taxon>
        <taxon>Spermatophyta</taxon>
        <taxon>Magnoliopsida</taxon>
        <taxon>eudicotyledons</taxon>
        <taxon>Gunneridae</taxon>
        <taxon>Pentapetalae</taxon>
        <taxon>rosids</taxon>
        <taxon>malvids</taxon>
        <taxon>Myrtales</taxon>
        <taxon>Lythraceae</taxon>
        <taxon>Punica</taxon>
    </lineage>
</organism>
<dbReference type="EMBL" id="PGOL01003807">
    <property type="protein sequence ID" value="PKI39625.1"/>
    <property type="molecule type" value="Genomic_DNA"/>
</dbReference>
<name>A0A2I0I6K8_PUNGR</name>
<accession>A0A2I0I6K8</accession>
<dbReference type="Pfam" id="PF10551">
    <property type="entry name" value="MULE"/>
    <property type="match status" value="1"/>
</dbReference>
<dbReference type="AlphaFoldDB" id="A0A2I0I6K8"/>
<protein>
    <recommendedName>
        <fullName evidence="1">MULE transposase domain-containing protein</fullName>
    </recommendedName>
</protein>
<evidence type="ECO:0000259" key="1">
    <source>
        <dbReference type="Pfam" id="PF10551"/>
    </source>
</evidence>
<dbReference type="Proteomes" id="UP000233551">
    <property type="component" value="Unassembled WGS sequence"/>
</dbReference>
<keyword evidence="3" id="KW-1185">Reference proteome</keyword>
<sequence>MLVAPAPLFLGFPLEIPPNRANPAFFRFSSDLSPVVARFLVVFFGEKADSRCVLLPHSAARSVGRLLCSAGRSRGRSTARSRGRSDVFCCPNKHSVVLLTFCCVVNVFVNDYDVGEEDNLERYDVDRQEDQFEYEGTEHVDLGVYWDEECIFNDDAEGHLGEEEEHLGDRSDSENGEEIVVRLPPTTANMVISYDEEEGYISEELVDKCISDDDNGEEELRKYPKFDEKATFGEGFKEGCRPFIGLDECFLKGYYGGQLLSAVAQDVNRHFYVIAVAVVEQESRDTWSWFLRNLLGDIGQYSDNGWNFISDQ</sequence>
<gene>
    <name evidence="2" type="ORF">CRG98_040095</name>
</gene>
<proteinExistence type="predicted"/>